<protein>
    <submittedName>
        <fullName evidence="2">Uncharacterized protein</fullName>
    </submittedName>
</protein>
<proteinExistence type="predicted"/>
<dbReference type="EMBL" id="HBFA01034667">
    <property type="protein sequence ID" value="CAD8685687.1"/>
    <property type="molecule type" value="Transcribed_RNA"/>
</dbReference>
<organism evidence="2">
    <name type="scientific">Pyramimonas obovata</name>
    <dbReference type="NCBI Taxonomy" id="1411642"/>
    <lineage>
        <taxon>Eukaryota</taxon>
        <taxon>Viridiplantae</taxon>
        <taxon>Chlorophyta</taxon>
        <taxon>Pyramimonadophyceae</taxon>
        <taxon>Pyramimonadales</taxon>
        <taxon>Pyramimonadaceae</taxon>
        <taxon>Pyramimonas</taxon>
        <taxon>Pyramimonas incertae sedis</taxon>
    </lineage>
</organism>
<sequence>METVIARTTGEGNGIVTQGTDRGVLVETGNTDVMTIVEGTGTTQGTTVVEGTGTTEEGMTGTTEAGMTVEERRNTEEGVVVALRHASEIVTGCRHPHPHRHLGADMTRAPVFTKAPMVLL</sequence>
<gene>
    <name evidence="2" type="ORF">POBO1169_LOCUS17375</name>
</gene>
<accession>A0A7S0WUR4</accession>
<name>A0A7S0WUR4_9CHLO</name>
<dbReference type="AlphaFoldDB" id="A0A7S0WUR4"/>
<feature type="region of interest" description="Disordered" evidence="1">
    <location>
        <begin position="41"/>
        <end position="64"/>
    </location>
</feature>
<reference evidence="2" key="1">
    <citation type="submission" date="2021-01" db="EMBL/GenBank/DDBJ databases">
        <authorList>
            <person name="Corre E."/>
            <person name="Pelletier E."/>
            <person name="Niang G."/>
            <person name="Scheremetjew M."/>
            <person name="Finn R."/>
            <person name="Kale V."/>
            <person name="Holt S."/>
            <person name="Cochrane G."/>
            <person name="Meng A."/>
            <person name="Brown T."/>
            <person name="Cohen L."/>
        </authorList>
    </citation>
    <scope>NUCLEOTIDE SEQUENCE</scope>
    <source>
        <strain evidence="2">CCMP722</strain>
    </source>
</reference>
<evidence type="ECO:0000313" key="2">
    <source>
        <dbReference type="EMBL" id="CAD8685687.1"/>
    </source>
</evidence>
<evidence type="ECO:0000256" key="1">
    <source>
        <dbReference type="SAM" id="MobiDB-lite"/>
    </source>
</evidence>